<evidence type="ECO:0000313" key="1">
    <source>
        <dbReference type="EMBL" id="TID18014.1"/>
    </source>
</evidence>
<dbReference type="EMBL" id="SNSC02000015">
    <property type="protein sequence ID" value="TID18014.1"/>
    <property type="molecule type" value="Genomic_DNA"/>
</dbReference>
<dbReference type="OrthoDB" id="10422270at2759"/>
<reference evidence="1 2" key="1">
    <citation type="submission" date="2019-04" db="EMBL/GenBank/DDBJ databases">
        <title>High contiguity whole genome sequence and gene annotation resource for two Venturia nashicola isolates.</title>
        <authorList>
            <person name="Prokchorchik M."/>
            <person name="Won K."/>
            <person name="Lee Y."/>
            <person name="Choi E.D."/>
            <person name="Segonzac C."/>
            <person name="Sohn K.H."/>
        </authorList>
    </citation>
    <scope>NUCLEOTIDE SEQUENCE [LARGE SCALE GENOMIC DNA]</scope>
    <source>
        <strain evidence="1 2">PRI2</strain>
    </source>
</reference>
<dbReference type="AlphaFoldDB" id="A0A4Z1P2D9"/>
<name>A0A4Z1P2D9_9PEZI</name>
<gene>
    <name evidence="1" type="ORF">E6O75_ATG10659</name>
</gene>
<sequence length="165" mass="18778">MSNRDSSSTLWDRAVIFLDDGNQADIDAPRQSPKKLIVRPQRLDISVLDKIKEGTLIDDTGRIDIFGNLVNYKSYIIDNPAIADLQELSKPEWGNLGAQGRLSMVDSPTAYAEYQRKITQLTAFDDYADHVGQILHQQELAHPFHHVHVADLWTEKKYKDQAMDD</sequence>
<accession>A0A4Z1P2D9</accession>
<proteinExistence type="predicted"/>
<protein>
    <submittedName>
        <fullName evidence="1">Uncharacterized protein</fullName>
    </submittedName>
</protein>
<comment type="caution">
    <text evidence="1">The sequence shown here is derived from an EMBL/GenBank/DDBJ whole genome shotgun (WGS) entry which is preliminary data.</text>
</comment>
<organism evidence="1 2">
    <name type="scientific">Venturia nashicola</name>
    <dbReference type="NCBI Taxonomy" id="86259"/>
    <lineage>
        <taxon>Eukaryota</taxon>
        <taxon>Fungi</taxon>
        <taxon>Dikarya</taxon>
        <taxon>Ascomycota</taxon>
        <taxon>Pezizomycotina</taxon>
        <taxon>Dothideomycetes</taxon>
        <taxon>Pleosporomycetidae</taxon>
        <taxon>Venturiales</taxon>
        <taxon>Venturiaceae</taxon>
        <taxon>Venturia</taxon>
    </lineage>
</organism>
<dbReference type="Proteomes" id="UP000298493">
    <property type="component" value="Unassembled WGS sequence"/>
</dbReference>
<evidence type="ECO:0000313" key="2">
    <source>
        <dbReference type="Proteomes" id="UP000298493"/>
    </source>
</evidence>
<keyword evidence="2" id="KW-1185">Reference proteome</keyword>